<evidence type="ECO:0000256" key="1">
    <source>
        <dbReference type="ARBA" id="ARBA00022801"/>
    </source>
</evidence>
<dbReference type="Pfam" id="PF00857">
    <property type="entry name" value="Isochorismatase"/>
    <property type="match status" value="1"/>
</dbReference>
<comment type="caution">
    <text evidence="3">The sequence shown here is derived from an EMBL/GenBank/DDBJ whole genome shotgun (WGS) entry which is preliminary data.</text>
</comment>
<feature type="domain" description="Isochorismatase-like" evidence="2">
    <location>
        <begin position="6"/>
        <end position="142"/>
    </location>
</feature>
<dbReference type="InterPro" id="IPR000868">
    <property type="entry name" value="Isochorismatase-like_dom"/>
</dbReference>
<dbReference type="GO" id="GO:0016787">
    <property type="term" value="F:hydrolase activity"/>
    <property type="evidence" value="ECO:0007669"/>
    <property type="project" value="UniProtKB-KW"/>
</dbReference>
<dbReference type="PANTHER" id="PTHR43540">
    <property type="entry name" value="PEROXYUREIDOACRYLATE/UREIDOACRYLATE AMIDOHYDROLASE-RELATED"/>
    <property type="match status" value="1"/>
</dbReference>
<protein>
    <submittedName>
        <fullName evidence="3">Cysteine hydrolase family protein</fullName>
    </submittedName>
</protein>
<dbReference type="EMBL" id="JBHSMM010000001">
    <property type="protein sequence ID" value="MFC5440060.1"/>
    <property type="molecule type" value="Genomic_DNA"/>
</dbReference>
<evidence type="ECO:0000313" key="3">
    <source>
        <dbReference type="EMBL" id="MFC5440060.1"/>
    </source>
</evidence>
<evidence type="ECO:0000259" key="2">
    <source>
        <dbReference type="Pfam" id="PF00857"/>
    </source>
</evidence>
<dbReference type="InterPro" id="IPR050272">
    <property type="entry name" value="Isochorismatase-like_hydrls"/>
</dbReference>
<dbReference type="Gene3D" id="3.40.50.850">
    <property type="entry name" value="Isochorismatase-like"/>
    <property type="match status" value="1"/>
</dbReference>
<proteinExistence type="predicted"/>
<dbReference type="RefSeq" id="WP_377339810.1">
    <property type="nucleotide sequence ID" value="NZ_JALBWS010000012.1"/>
</dbReference>
<name>A0ABW0JXH4_9GAMM</name>
<evidence type="ECO:0000313" key="4">
    <source>
        <dbReference type="Proteomes" id="UP001596018"/>
    </source>
</evidence>
<reference evidence="4" key="1">
    <citation type="journal article" date="2019" name="Int. J. Syst. Evol. Microbiol.">
        <title>The Global Catalogue of Microorganisms (GCM) 10K type strain sequencing project: providing services to taxonomists for standard genome sequencing and annotation.</title>
        <authorList>
            <consortium name="The Broad Institute Genomics Platform"/>
            <consortium name="The Broad Institute Genome Sequencing Center for Infectious Disease"/>
            <person name="Wu L."/>
            <person name="Ma J."/>
        </authorList>
    </citation>
    <scope>NUCLEOTIDE SEQUENCE [LARGE SCALE GENOMIC DNA]</scope>
    <source>
        <strain evidence="4">KACC 12822</strain>
    </source>
</reference>
<dbReference type="PANTHER" id="PTHR43540:SF6">
    <property type="entry name" value="ISOCHORISMATASE-LIKE DOMAIN-CONTAINING PROTEIN"/>
    <property type="match status" value="1"/>
</dbReference>
<sequence length="182" mass="20431">MSDNPALLVIDVQQSFLHAPYWREDDVPVFRENLLKLIDAAVARGWPVVRILHEDGDAHFSEASGLVKPMTWVPEAHDVVFRKQVHNAFTGTQLEAWLRERGIGRLIVSGIRTEQCCETTTRVASDLGFAVDYVTEATLTFPMVHAGSGTRYDAQDIKQRTELVLDGRFARICTVDDVLADH</sequence>
<accession>A0ABW0JXH4</accession>
<keyword evidence="4" id="KW-1185">Reference proteome</keyword>
<dbReference type="SUPFAM" id="SSF52499">
    <property type="entry name" value="Isochorismatase-like hydrolases"/>
    <property type="match status" value="1"/>
</dbReference>
<keyword evidence="1 3" id="KW-0378">Hydrolase</keyword>
<gene>
    <name evidence="3" type="ORF">ACFPK0_08565</name>
</gene>
<dbReference type="InterPro" id="IPR036380">
    <property type="entry name" value="Isochorismatase-like_sf"/>
</dbReference>
<organism evidence="3 4">
    <name type="scientific">Rhodanobacter ginsenosidimutans</name>
    <dbReference type="NCBI Taxonomy" id="490571"/>
    <lineage>
        <taxon>Bacteria</taxon>
        <taxon>Pseudomonadati</taxon>
        <taxon>Pseudomonadota</taxon>
        <taxon>Gammaproteobacteria</taxon>
        <taxon>Lysobacterales</taxon>
        <taxon>Rhodanobacteraceae</taxon>
        <taxon>Rhodanobacter</taxon>
    </lineage>
</organism>
<dbReference type="Proteomes" id="UP001596018">
    <property type="component" value="Unassembled WGS sequence"/>
</dbReference>